<dbReference type="AlphaFoldDB" id="A0A5D3DXH0"/>
<comment type="caution">
    <text evidence="1">The sequence shown here is derived from an EMBL/GenBank/DDBJ whole genome shotgun (WGS) entry which is preliminary data.</text>
</comment>
<dbReference type="EMBL" id="SSTD01002353">
    <property type="protein sequence ID" value="TYK28118.1"/>
    <property type="molecule type" value="Genomic_DNA"/>
</dbReference>
<keyword evidence="1" id="KW-0808">Transferase</keyword>
<keyword evidence="1" id="KW-0418">Kinase</keyword>
<evidence type="ECO:0000313" key="2">
    <source>
        <dbReference type="Proteomes" id="UP000321947"/>
    </source>
</evidence>
<dbReference type="Proteomes" id="UP000321947">
    <property type="component" value="Unassembled WGS sequence"/>
</dbReference>
<organism evidence="1 2">
    <name type="scientific">Cucumis melo var. makuwa</name>
    <name type="common">Oriental melon</name>
    <dbReference type="NCBI Taxonomy" id="1194695"/>
    <lineage>
        <taxon>Eukaryota</taxon>
        <taxon>Viridiplantae</taxon>
        <taxon>Streptophyta</taxon>
        <taxon>Embryophyta</taxon>
        <taxon>Tracheophyta</taxon>
        <taxon>Spermatophyta</taxon>
        <taxon>Magnoliopsida</taxon>
        <taxon>eudicotyledons</taxon>
        <taxon>Gunneridae</taxon>
        <taxon>Pentapetalae</taxon>
        <taxon>rosids</taxon>
        <taxon>fabids</taxon>
        <taxon>Cucurbitales</taxon>
        <taxon>Cucurbitaceae</taxon>
        <taxon>Benincaseae</taxon>
        <taxon>Cucumis</taxon>
    </lineage>
</organism>
<evidence type="ECO:0000313" key="1">
    <source>
        <dbReference type="EMBL" id="TYK28118.1"/>
    </source>
</evidence>
<reference evidence="1 2" key="1">
    <citation type="submission" date="2019-08" db="EMBL/GenBank/DDBJ databases">
        <title>Draft genome sequences of two oriental melons (Cucumis melo L. var makuwa).</title>
        <authorList>
            <person name="Kwon S.-Y."/>
        </authorList>
    </citation>
    <scope>NUCLEOTIDE SEQUENCE [LARGE SCALE GENOMIC DNA]</scope>
    <source>
        <strain evidence="2">cv. Chang Bougi</strain>
        <tissue evidence="1">Leaf</tissue>
    </source>
</reference>
<gene>
    <name evidence="1" type="ORF">E5676_scaffold289G00240</name>
</gene>
<name>A0A5D3DXH0_CUCMM</name>
<proteinExistence type="predicted"/>
<protein>
    <submittedName>
        <fullName evidence="1">Serine/threonine-protein kinase 16-like</fullName>
    </submittedName>
</protein>
<accession>A0A5D3DXH0</accession>
<sequence length="56" mass="6114">MSIQQLGEVKASPYRYGLSPFEYALGESGGSLQLAIVHAQIKWPVAPNPPYSDTLH</sequence>
<dbReference type="GO" id="GO:0016301">
    <property type="term" value="F:kinase activity"/>
    <property type="evidence" value="ECO:0007669"/>
    <property type="project" value="UniProtKB-KW"/>
</dbReference>